<dbReference type="PANTHER" id="PTHR46246">
    <property type="entry name" value="GUANOSINE-3',5'-BIS(DIPHOSPHATE) 3'-PYROPHOSPHOHYDROLASE MESH1"/>
    <property type="match status" value="1"/>
</dbReference>
<dbReference type="KEGG" id="vg:14013350"/>
<protein>
    <submittedName>
        <fullName evidence="1">Uncharacterized protein</fullName>
    </submittedName>
</protein>
<evidence type="ECO:0000313" key="1">
    <source>
        <dbReference type="EMBL" id="AFB83941.1"/>
    </source>
</evidence>
<proteinExistence type="predicted"/>
<keyword evidence="2" id="KW-1185">Reference proteome</keyword>
<name>H6WXH5_9CAUD</name>
<evidence type="ECO:0000313" key="2">
    <source>
        <dbReference type="Proteomes" id="UP000007520"/>
    </source>
</evidence>
<dbReference type="GO" id="GO:0008893">
    <property type="term" value="F:guanosine-3',5'-bis(diphosphate) 3'-diphosphatase activity"/>
    <property type="evidence" value="ECO:0007669"/>
    <property type="project" value="TreeGrafter"/>
</dbReference>
<dbReference type="OrthoDB" id="26029at10239"/>
<reference evidence="1 2" key="1">
    <citation type="journal article" date="2012" name="J. Virol.">
        <title>Complete Genome Sequence of a Novel Marine Siphovirus, pVp-1, Infecting Vibrio parahaemolyticus.</title>
        <authorList>
            <person name="Kim J.H."/>
            <person name="Jun J.W."/>
            <person name="Choresca C.H."/>
            <person name="Shin S.P."/>
            <person name="Han J.E."/>
            <person name="Park S.C."/>
        </authorList>
    </citation>
    <scope>NUCLEOTIDE SEQUENCE [LARGE SCALE GENOMIC DNA]</scope>
</reference>
<dbReference type="GeneID" id="14013350"/>
<dbReference type="InterPro" id="IPR052194">
    <property type="entry name" value="MESH1"/>
</dbReference>
<dbReference type="SUPFAM" id="SSF109604">
    <property type="entry name" value="HD-domain/PDEase-like"/>
    <property type="match status" value="1"/>
</dbReference>
<accession>H6WXH5</accession>
<dbReference type="RefSeq" id="YP_007007907.1">
    <property type="nucleotide sequence ID" value="NC_019529.1"/>
</dbReference>
<dbReference type="PANTHER" id="PTHR46246:SF1">
    <property type="entry name" value="GUANOSINE-3',5'-BIS(DIPHOSPHATE) 3'-PYROPHOSPHOHYDROLASE MESH1"/>
    <property type="match status" value="1"/>
</dbReference>
<dbReference type="Proteomes" id="UP000007520">
    <property type="component" value="Segment"/>
</dbReference>
<dbReference type="Gene3D" id="1.10.3210.10">
    <property type="entry name" value="Hypothetical protein af1432"/>
    <property type="match status" value="1"/>
</dbReference>
<dbReference type="Pfam" id="PF13328">
    <property type="entry name" value="HD_4"/>
    <property type="match status" value="1"/>
</dbReference>
<dbReference type="EMBL" id="JQ340389">
    <property type="protein sequence ID" value="AFB83941.1"/>
    <property type="molecule type" value="Genomic_DNA"/>
</dbReference>
<sequence>MKIEKLEHLVDTAREWAKLHHAGQKYAYGSDYFETHILEVEKTVIELMHSPHYTRTDRYLARAVALLHDIVEDTDVSITEIQRTFGHRIAQCVLDLTKLSGEDWESQWSRAKRNYLSLVVKKADILVNLKVSVATNKLNLVDKYTTGLRYLSL</sequence>
<organism evidence="1 2">
    <name type="scientific">Vibrio phage pVp-1</name>
    <dbReference type="NCBI Taxonomy" id="1150989"/>
    <lineage>
        <taxon>Viruses</taxon>
        <taxon>Duplodnaviria</taxon>
        <taxon>Heunggongvirae</taxon>
        <taxon>Uroviricota</taxon>
        <taxon>Caudoviricetes</taxon>
        <taxon>Demerecviridae</taxon>
        <taxon>Ermolyevavirinae</taxon>
        <taxon>Vipunavirus</taxon>
        <taxon>Vipunavirus pVp1</taxon>
    </lineage>
</organism>
<gene>
    <name evidence="1" type="ORF">pVp-1_0084</name>
</gene>